<feature type="domain" description="PAS" evidence="7">
    <location>
        <begin position="130"/>
        <end position="203"/>
    </location>
</feature>
<dbReference type="InterPro" id="IPR003594">
    <property type="entry name" value="HATPase_dom"/>
</dbReference>
<dbReference type="InterPro" id="IPR004358">
    <property type="entry name" value="Sig_transdc_His_kin-like_C"/>
</dbReference>
<name>A0A133VMN2_9EURY</name>
<dbReference type="PANTHER" id="PTHR43304:SF1">
    <property type="entry name" value="PAC DOMAIN-CONTAINING PROTEIN"/>
    <property type="match status" value="1"/>
</dbReference>
<evidence type="ECO:0000259" key="6">
    <source>
        <dbReference type="PROSITE" id="PS50109"/>
    </source>
</evidence>
<dbReference type="Pfam" id="PF13426">
    <property type="entry name" value="PAS_9"/>
    <property type="match status" value="1"/>
</dbReference>
<dbReference type="Proteomes" id="UP000070263">
    <property type="component" value="Unassembled WGS sequence"/>
</dbReference>
<dbReference type="Gene3D" id="3.30.565.10">
    <property type="entry name" value="Histidine kinase-like ATPase, C-terminal domain"/>
    <property type="match status" value="1"/>
</dbReference>
<dbReference type="InterPro" id="IPR000014">
    <property type="entry name" value="PAS"/>
</dbReference>
<dbReference type="InterPro" id="IPR036890">
    <property type="entry name" value="HATPase_C_sf"/>
</dbReference>
<dbReference type="InterPro" id="IPR035965">
    <property type="entry name" value="PAS-like_dom_sf"/>
</dbReference>
<keyword evidence="5" id="KW-0418">Kinase</keyword>
<evidence type="ECO:0000256" key="2">
    <source>
        <dbReference type="ARBA" id="ARBA00012438"/>
    </source>
</evidence>
<dbReference type="InterPro" id="IPR052162">
    <property type="entry name" value="Sensor_kinase/Photoreceptor"/>
</dbReference>
<evidence type="ECO:0000259" key="8">
    <source>
        <dbReference type="PROSITE" id="PS50113"/>
    </source>
</evidence>
<keyword evidence="10" id="KW-1185">Reference proteome</keyword>
<dbReference type="SMART" id="SM00387">
    <property type="entry name" value="HATPase_c"/>
    <property type="match status" value="1"/>
</dbReference>
<gene>
    <name evidence="9" type="ORF">AKJ51_00520</name>
</gene>
<proteinExistence type="predicted"/>
<sequence length="464" mass="51731">MSDCNELEEILSGSREKYQEIFNSLNDAVFIHPPDGKFKAVNDTAVDRLGYSREELLSKSPRDIDASDYLVGFEGRLEKLQEEGSLVFETEHVTKDGESIPVEISAKLIGTCGENLILSVARDITERKIAEQKFENFFETIPDLGFIVNSDGVVEELNGVLTRKSGYSVEEIEGLSVEEIAEIFVEGNEEKILENFERLMSGEKTRRHTVKYRAKNGDARFAELSSSPLTVEGEIVGAIGIARDITEKKKTKEREEFLHSLLRHDVRNKAQIAKGYFELLDELDLPEKAEEYLEKAEKACGEGIEIIEKVRTMRELGREENIDVVNIRPVIGDVLEEHSDQISEKGMDVECEVGETKVVGGLLLKELFSNLVGNSIRHSEGDLIKISSKGENGESIVSVEDNGRGLPDEDKERIFEKGYRKGKTAGSGLGMYLAKEIVESYDGFIDVGNSKLGGAKFDVHLKKA</sequence>
<dbReference type="PANTHER" id="PTHR43304">
    <property type="entry name" value="PHYTOCHROME-LIKE PROTEIN CPH1"/>
    <property type="match status" value="1"/>
</dbReference>
<dbReference type="SUPFAM" id="SSF55785">
    <property type="entry name" value="PYP-like sensor domain (PAS domain)"/>
    <property type="match status" value="2"/>
</dbReference>
<dbReference type="EC" id="2.7.13.3" evidence="2"/>
<evidence type="ECO:0000313" key="9">
    <source>
        <dbReference type="EMBL" id="KXB07663.1"/>
    </source>
</evidence>
<dbReference type="InterPro" id="IPR001610">
    <property type="entry name" value="PAC"/>
</dbReference>
<dbReference type="AlphaFoldDB" id="A0A133VMN2"/>
<dbReference type="SMART" id="SM00091">
    <property type="entry name" value="PAS"/>
    <property type="match status" value="2"/>
</dbReference>
<dbReference type="SUPFAM" id="SSF55874">
    <property type="entry name" value="ATPase domain of HSP90 chaperone/DNA topoisomerase II/histidine kinase"/>
    <property type="match status" value="1"/>
</dbReference>
<organism evidence="9 10">
    <name type="scientific">candidate division MSBL1 archaeon SCGC-AAA382A20</name>
    <dbReference type="NCBI Taxonomy" id="1698280"/>
    <lineage>
        <taxon>Archaea</taxon>
        <taxon>Methanobacteriati</taxon>
        <taxon>Methanobacteriota</taxon>
        <taxon>candidate division MSBL1</taxon>
    </lineage>
</organism>
<dbReference type="PRINTS" id="PR00344">
    <property type="entry name" value="BCTRLSENSOR"/>
</dbReference>
<evidence type="ECO:0000256" key="5">
    <source>
        <dbReference type="ARBA" id="ARBA00022777"/>
    </source>
</evidence>
<feature type="domain" description="PAC" evidence="8">
    <location>
        <begin position="206"/>
        <end position="257"/>
    </location>
</feature>
<protein>
    <recommendedName>
        <fullName evidence="2">histidine kinase</fullName>
        <ecNumber evidence="2">2.7.13.3</ecNumber>
    </recommendedName>
</protein>
<evidence type="ECO:0000256" key="3">
    <source>
        <dbReference type="ARBA" id="ARBA00022553"/>
    </source>
</evidence>
<dbReference type="PROSITE" id="PS50113">
    <property type="entry name" value="PAC"/>
    <property type="match status" value="2"/>
</dbReference>
<feature type="domain" description="PAS" evidence="7">
    <location>
        <begin position="14"/>
        <end position="60"/>
    </location>
</feature>
<keyword evidence="3" id="KW-0597">Phosphoprotein</keyword>
<feature type="domain" description="PAC" evidence="8">
    <location>
        <begin position="86"/>
        <end position="136"/>
    </location>
</feature>
<keyword evidence="4" id="KW-0808">Transferase</keyword>
<dbReference type="EMBL" id="LHYE01000003">
    <property type="protein sequence ID" value="KXB07663.1"/>
    <property type="molecule type" value="Genomic_DNA"/>
</dbReference>
<dbReference type="GO" id="GO:0004673">
    <property type="term" value="F:protein histidine kinase activity"/>
    <property type="evidence" value="ECO:0007669"/>
    <property type="project" value="UniProtKB-EC"/>
</dbReference>
<dbReference type="CDD" id="cd00130">
    <property type="entry name" value="PAS"/>
    <property type="match status" value="1"/>
</dbReference>
<dbReference type="SMART" id="SM00086">
    <property type="entry name" value="PAC"/>
    <property type="match status" value="2"/>
</dbReference>
<dbReference type="InterPro" id="IPR000700">
    <property type="entry name" value="PAS-assoc_C"/>
</dbReference>
<accession>A0A133VMN2</accession>
<feature type="domain" description="Histidine kinase" evidence="6">
    <location>
        <begin position="261"/>
        <end position="464"/>
    </location>
</feature>
<comment type="catalytic activity">
    <reaction evidence="1">
        <text>ATP + protein L-histidine = ADP + protein N-phospho-L-histidine.</text>
        <dbReference type="EC" id="2.7.13.3"/>
    </reaction>
</comment>
<dbReference type="NCBIfam" id="TIGR00229">
    <property type="entry name" value="sensory_box"/>
    <property type="match status" value="2"/>
</dbReference>
<evidence type="ECO:0000259" key="7">
    <source>
        <dbReference type="PROSITE" id="PS50112"/>
    </source>
</evidence>
<dbReference type="InterPro" id="IPR013656">
    <property type="entry name" value="PAS_4"/>
</dbReference>
<dbReference type="PROSITE" id="PS50112">
    <property type="entry name" value="PAS"/>
    <property type="match status" value="2"/>
</dbReference>
<dbReference type="Pfam" id="PF02518">
    <property type="entry name" value="HATPase_c"/>
    <property type="match status" value="1"/>
</dbReference>
<comment type="caution">
    <text evidence="9">The sequence shown here is derived from an EMBL/GenBank/DDBJ whole genome shotgun (WGS) entry which is preliminary data.</text>
</comment>
<dbReference type="InterPro" id="IPR005467">
    <property type="entry name" value="His_kinase_dom"/>
</dbReference>
<dbReference type="Gene3D" id="3.30.450.20">
    <property type="entry name" value="PAS domain"/>
    <property type="match status" value="2"/>
</dbReference>
<evidence type="ECO:0000256" key="4">
    <source>
        <dbReference type="ARBA" id="ARBA00022679"/>
    </source>
</evidence>
<dbReference type="PROSITE" id="PS50109">
    <property type="entry name" value="HIS_KIN"/>
    <property type="match status" value="1"/>
</dbReference>
<dbReference type="Pfam" id="PF08448">
    <property type="entry name" value="PAS_4"/>
    <property type="match status" value="1"/>
</dbReference>
<evidence type="ECO:0000313" key="10">
    <source>
        <dbReference type="Proteomes" id="UP000070263"/>
    </source>
</evidence>
<evidence type="ECO:0000256" key="1">
    <source>
        <dbReference type="ARBA" id="ARBA00000085"/>
    </source>
</evidence>
<reference evidence="9 10" key="1">
    <citation type="journal article" date="2016" name="Sci. Rep.">
        <title>Metabolic traits of an uncultured archaeal lineage -MSBL1- from brine pools of the Red Sea.</title>
        <authorList>
            <person name="Mwirichia R."/>
            <person name="Alam I."/>
            <person name="Rashid M."/>
            <person name="Vinu M."/>
            <person name="Ba-Alawi W."/>
            <person name="Anthony Kamau A."/>
            <person name="Kamanda Ngugi D."/>
            <person name="Goker M."/>
            <person name="Klenk H.P."/>
            <person name="Bajic V."/>
            <person name="Stingl U."/>
        </authorList>
    </citation>
    <scope>NUCLEOTIDE SEQUENCE [LARGE SCALE GENOMIC DNA]</scope>
    <source>
        <strain evidence="9">SCGC-AAA382A20</strain>
    </source>
</reference>
<dbReference type="CDD" id="cd00075">
    <property type="entry name" value="HATPase"/>
    <property type="match status" value="1"/>
</dbReference>